<reference evidence="1 2" key="1">
    <citation type="submission" date="2020-04" db="EMBL/GenBank/DDBJ databases">
        <title>Enterovirga sp. isolate from soil.</title>
        <authorList>
            <person name="Chea S."/>
            <person name="Kim D.-U."/>
        </authorList>
    </citation>
    <scope>NUCLEOTIDE SEQUENCE [LARGE SCALE GENOMIC DNA]</scope>
    <source>
        <strain evidence="1 2">DB1703</strain>
    </source>
</reference>
<dbReference type="Proteomes" id="UP000564885">
    <property type="component" value="Unassembled WGS sequence"/>
</dbReference>
<protein>
    <submittedName>
        <fullName evidence="1">Uncharacterized protein</fullName>
    </submittedName>
</protein>
<proteinExistence type="predicted"/>
<organism evidence="1 2">
    <name type="scientific">Enterovirga aerilata</name>
    <dbReference type="NCBI Taxonomy" id="2730920"/>
    <lineage>
        <taxon>Bacteria</taxon>
        <taxon>Pseudomonadati</taxon>
        <taxon>Pseudomonadota</taxon>
        <taxon>Alphaproteobacteria</taxon>
        <taxon>Hyphomicrobiales</taxon>
        <taxon>Methylobacteriaceae</taxon>
        <taxon>Enterovirga</taxon>
    </lineage>
</organism>
<sequence>MDEPILTWRAARHPHTGKPIPDEGELFDDHLQVGTVGLGRVGTMNGVWGWSMPAYGRGMVQDLSYPRSGLAGTREEAKAACEAAYRALLALAPDNRATIFAGNAACEERTRLWETGEGMKLSMEATERRIKLDRQMVLDEIARRER</sequence>
<dbReference type="AlphaFoldDB" id="A0A849IFZ9"/>
<gene>
    <name evidence="1" type="ORF">HJG44_22270</name>
</gene>
<evidence type="ECO:0000313" key="2">
    <source>
        <dbReference type="Proteomes" id="UP000564885"/>
    </source>
</evidence>
<comment type="caution">
    <text evidence="1">The sequence shown here is derived from an EMBL/GenBank/DDBJ whole genome shotgun (WGS) entry which is preliminary data.</text>
</comment>
<dbReference type="EMBL" id="JABEPP010000007">
    <property type="protein sequence ID" value="NNM75090.1"/>
    <property type="molecule type" value="Genomic_DNA"/>
</dbReference>
<accession>A0A849IFZ9</accession>
<dbReference type="RefSeq" id="WP_171220590.1">
    <property type="nucleotide sequence ID" value="NZ_JABEPP010000007.1"/>
</dbReference>
<evidence type="ECO:0000313" key="1">
    <source>
        <dbReference type="EMBL" id="NNM75090.1"/>
    </source>
</evidence>
<keyword evidence="2" id="KW-1185">Reference proteome</keyword>
<name>A0A849IFZ9_9HYPH</name>